<protein>
    <submittedName>
        <fullName evidence="1">Uncharacterized protein</fullName>
    </submittedName>
</protein>
<keyword evidence="2" id="KW-1185">Reference proteome</keyword>
<proteinExistence type="predicted"/>
<dbReference type="Proteomes" id="UP001152607">
    <property type="component" value="Unassembled WGS sequence"/>
</dbReference>
<evidence type="ECO:0000313" key="2">
    <source>
        <dbReference type="Proteomes" id="UP001152607"/>
    </source>
</evidence>
<reference evidence="1" key="1">
    <citation type="submission" date="2023-01" db="EMBL/GenBank/DDBJ databases">
        <authorList>
            <person name="Van Ghelder C."/>
            <person name="Rancurel C."/>
        </authorList>
    </citation>
    <scope>NUCLEOTIDE SEQUENCE</scope>
    <source>
        <strain evidence="1">CNCM I-4278</strain>
    </source>
</reference>
<dbReference type="AlphaFoldDB" id="A0A9W4UI70"/>
<evidence type="ECO:0000313" key="1">
    <source>
        <dbReference type="EMBL" id="CAI6335457.1"/>
    </source>
</evidence>
<comment type="caution">
    <text evidence="1">The sequence shown here is derived from an EMBL/GenBank/DDBJ whole genome shotgun (WGS) entry which is preliminary data.</text>
</comment>
<gene>
    <name evidence="1" type="ORF">PDIGIT_LOCUS8539</name>
</gene>
<name>A0A9W4UI70_9PLEO</name>
<sequence>MITMNQESLSHASTRRAEAACYKQLKYAGFAILQFCGLACTSDKHKLMYHTPKGRLKK</sequence>
<organism evidence="1 2">
    <name type="scientific">Periconia digitata</name>
    <dbReference type="NCBI Taxonomy" id="1303443"/>
    <lineage>
        <taxon>Eukaryota</taxon>
        <taxon>Fungi</taxon>
        <taxon>Dikarya</taxon>
        <taxon>Ascomycota</taxon>
        <taxon>Pezizomycotina</taxon>
        <taxon>Dothideomycetes</taxon>
        <taxon>Pleosporomycetidae</taxon>
        <taxon>Pleosporales</taxon>
        <taxon>Massarineae</taxon>
        <taxon>Periconiaceae</taxon>
        <taxon>Periconia</taxon>
    </lineage>
</organism>
<dbReference type="EMBL" id="CAOQHR010000005">
    <property type="protein sequence ID" value="CAI6335457.1"/>
    <property type="molecule type" value="Genomic_DNA"/>
</dbReference>
<accession>A0A9W4UI70</accession>